<dbReference type="InterPro" id="IPR006260">
    <property type="entry name" value="TonB/TolA_C"/>
</dbReference>
<dbReference type="Gene3D" id="3.30.1150.10">
    <property type="match status" value="1"/>
</dbReference>
<dbReference type="PROSITE" id="PS52015">
    <property type="entry name" value="TONB_CTD"/>
    <property type="match status" value="1"/>
</dbReference>
<evidence type="ECO:0000256" key="2">
    <source>
        <dbReference type="ARBA" id="ARBA00006555"/>
    </source>
</evidence>
<dbReference type="PANTHER" id="PTHR33446:SF2">
    <property type="entry name" value="PROTEIN TONB"/>
    <property type="match status" value="1"/>
</dbReference>
<evidence type="ECO:0000256" key="5">
    <source>
        <dbReference type="ARBA" id="ARBA00022519"/>
    </source>
</evidence>
<gene>
    <name evidence="12" type="ORF">ACFFVF_10060</name>
</gene>
<dbReference type="RefSeq" id="WP_236458467.1">
    <property type="nucleotide sequence ID" value="NZ_CBCSGE010000023.1"/>
</dbReference>
<accession>A0ABV5GNB6</accession>
<keyword evidence="13" id="KW-1185">Reference proteome</keyword>
<evidence type="ECO:0000256" key="10">
    <source>
        <dbReference type="SAM" id="Phobius"/>
    </source>
</evidence>
<dbReference type="Proteomes" id="UP001589607">
    <property type="component" value="Unassembled WGS sequence"/>
</dbReference>
<proteinExistence type="inferred from homology"/>
<keyword evidence="8 10" id="KW-1133">Transmembrane helix</keyword>
<comment type="caution">
    <text evidence="12">The sequence shown here is derived from an EMBL/GenBank/DDBJ whole genome shotgun (WGS) entry which is preliminary data.</text>
</comment>
<comment type="similarity">
    <text evidence="2">Belongs to the TonB family.</text>
</comment>
<organism evidence="12 13">
    <name type="scientific">Flavobacterium jumunjinense</name>
    <dbReference type="NCBI Taxonomy" id="998845"/>
    <lineage>
        <taxon>Bacteria</taxon>
        <taxon>Pseudomonadati</taxon>
        <taxon>Bacteroidota</taxon>
        <taxon>Flavobacteriia</taxon>
        <taxon>Flavobacteriales</taxon>
        <taxon>Flavobacteriaceae</taxon>
        <taxon>Flavobacterium</taxon>
    </lineage>
</organism>
<evidence type="ECO:0000313" key="13">
    <source>
        <dbReference type="Proteomes" id="UP001589607"/>
    </source>
</evidence>
<dbReference type="InterPro" id="IPR051045">
    <property type="entry name" value="TonB-dependent_transducer"/>
</dbReference>
<keyword evidence="4" id="KW-1003">Cell membrane</keyword>
<dbReference type="SUPFAM" id="SSF74653">
    <property type="entry name" value="TolA/TonB C-terminal domain"/>
    <property type="match status" value="1"/>
</dbReference>
<dbReference type="Pfam" id="PF03544">
    <property type="entry name" value="TonB_C"/>
    <property type="match status" value="1"/>
</dbReference>
<reference evidence="12 13" key="1">
    <citation type="submission" date="2024-09" db="EMBL/GenBank/DDBJ databases">
        <authorList>
            <person name="Sun Q."/>
            <person name="Mori K."/>
        </authorList>
    </citation>
    <scope>NUCLEOTIDE SEQUENCE [LARGE SCALE GENOMIC DNA]</scope>
    <source>
        <strain evidence="12 13">CECT 7955</strain>
    </source>
</reference>
<keyword evidence="5" id="KW-0997">Cell inner membrane</keyword>
<dbReference type="PANTHER" id="PTHR33446">
    <property type="entry name" value="PROTEIN TONB-RELATED"/>
    <property type="match status" value="1"/>
</dbReference>
<evidence type="ECO:0000256" key="7">
    <source>
        <dbReference type="ARBA" id="ARBA00022927"/>
    </source>
</evidence>
<feature type="domain" description="TonB C-terminal" evidence="11">
    <location>
        <begin position="159"/>
        <end position="251"/>
    </location>
</feature>
<evidence type="ECO:0000256" key="4">
    <source>
        <dbReference type="ARBA" id="ARBA00022475"/>
    </source>
</evidence>
<evidence type="ECO:0000256" key="1">
    <source>
        <dbReference type="ARBA" id="ARBA00004383"/>
    </source>
</evidence>
<evidence type="ECO:0000256" key="9">
    <source>
        <dbReference type="ARBA" id="ARBA00023136"/>
    </source>
</evidence>
<sequence length="251" mass="27844">MKKTKNSVIYFQFGLIATMLVALFVLEYSFQDVKKKEVCSFPGSIVEKDFASNEYKIISDPVVNPKPTPKPQIKVVTPQKVVTDFDVKDDEEVIKSNVDVASQDSKAVSDAPVSDTSDANDNGADVVKSKVVEPTFITVEQLPMFKACIGLSRAEQKACFETELSKVVSRHLVYPEDDFDDKKQGRAFVEFVIDEKGNVTNVNSLSNGNATEDMKRAAEKAVKRVPKLIPAQQGKKSVKIKYVIPISFKIN</sequence>
<evidence type="ECO:0000313" key="12">
    <source>
        <dbReference type="EMBL" id="MFB9096860.1"/>
    </source>
</evidence>
<comment type="subcellular location">
    <subcellularLocation>
        <location evidence="1">Cell inner membrane</location>
        <topology evidence="1">Single-pass membrane protein</topology>
        <orientation evidence="1">Periplasmic side</orientation>
    </subcellularLocation>
</comment>
<dbReference type="InterPro" id="IPR037682">
    <property type="entry name" value="TonB_C"/>
</dbReference>
<evidence type="ECO:0000256" key="6">
    <source>
        <dbReference type="ARBA" id="ARBA00022692"/>
    </source>
</evidence>
<keyword evidence="3" id="KW-0813">Transport</keyword>
<name>A0ABV5GNB6_9FLAO</name>
<evidence type="ECO:0000256" key="3">
    <source>
        <dbReference type="ARBA" id="ARBA00022448"/>
    </source>
</evidence>
<feature type="transmembrane region" description="Helical" evidence="10">
    <location>
        <begin position="7"/>
        <end position="26"/>
    </location>
</feature>
<keyword evidence="6 10" id="KW-0812">Transmembrane</keyword>
<keyword evidence="9 10" id="KW-0472">Membrane</keyword>
<dbReference type="EMBL" id="JBHMEY010000022">
    <property type="protein sequence ID" value="MFB9096860.1"/>
    <property type="molecule type" value="Genomic_DNA"/>
</dbReference>
<dbReference type="NCBIfam" id="TIGR01352">
    <property type="entry name" value="tonB_Cterm"/>
    <property type="match status" value="1"/>
</dbReference>
<keyword evidence="7" id="KW-0653">Protein transport</keyword>
<evidence type="ECO:0000259" key="11">
    <source>
        <dbReference type="PROSITE" id="PS52015"/>
    </source>
</evidence>
<evidence type="ECO:0000256" key="8">
    <source>
        <dbReference type="ARBA" id="ARBA00022989"/>
    </source>
</evidence>
<protein>
    <submittedName>
        <fullName evidence="12">Energy transducer TonB</fullName>
    </submittedName>
</protein>